<dbReference type="PROSITE" id="PS00678">
    <property type="entry name" value="WD_REPEATS_1"/>
    <property type="match status" value="2"/>
</dbReference>
<gene>
    <name evidence="5" type="ORF">DERP_001706</name>
</gene>
<dbReference type="Gene3D" id="3.40.50.300">
    <property type="entry name" value="P-loop containing nucleotide triphosphate hydrolases"/>
    <property type="match status" value="1"/>
</dbReference>
<keyword evidence="1 3" id="KW-0853">WD repeat</keyword>
<feature type="repeat" description="WD" evidence="3">
    <location>
        <begin position="1904"/>
        <end position="1945"/>
    </location>
</feature>
<keyword evidence="2" id="KW-0677">Repeat</keyword>
<feature type="repeat" description="WD" evidence="3">
    <location>
        <begin position="1946"/>
        <end position="1988"/>
    </location>
</feature>
<dbReference type="Pfam" id="PF00400">
    <property type="entry name" value="WD40"/>
    <property type="match status" value="9"/>
</dbReference>
<dbReference type="InterPro" id="IPR019775">
    <property type="entry name" value="WD40_repeat_CS"/>
</dbReference>
<feature type="compositionally biased region" description="Low complexity" evidence="4">
    <location>
        <begin position="1038"/>
        <end position="1055"/>
    </location>
</feature>
<feature type="repeat" description="WD" evidence="3">
    <location>
        <begin position="1989"/>
        <end position="2030"/>
    </location>
</feature>
<feature type="region of interest" description="Disordered" evidence="4">
    <location>
        <begin position="1679"/>
        <end position="1735"/>
    </location>
</feature>
<dbReference type="PROSITE" id="PS50082">
    <property type="entry name" value="WD_REPEATS_2"/>
    <property type="match status" value="7"/>
</dbReference>
<feature type="repeat" description="WD" evidence="3">
    <location>
        <begin position="1377"/>
        <end position="1408"/>
    </location>
</feature>
<name>A0ABQ8JB96_DERPT</name>
<feature type="region of interest" description="Disordered" evidence="4">
    <location>
        <begin position="485"/>
        <end position="523"/>
    </location>
</feature>
<keyword evidence="6" id="KW-1185">Reference proteome</keyword>
<dbReference type="SMART" id="SM00320">
    <property type="entry name" value="WD40"/>
    <property type="match status" value="11"/>
</dbReference>
<proteinExistence type="predicted"/>
<comment type="caution">
    <text evidence="5">The sequence shown here is derived from an EMBL/GenBank/DDBJ whole genome shotgun (WGS) entry which is preliminary data.</text>
</comment>
<evidence type="ECO:0000256" key="2">
    <source>
        <dbReference type="ARBA" id="ARBA00022737"/>
    </source>
</evidence>
<dbReference type="Proteomes" id="UP000887458">
    <property type="component" value="Unassembled WGS sequence"/>
</dbReference>
<dbReference type="Gene3D" id="2.130.10.10">
    <property type="entry name" value="YVTN repeat-like/Quinoprotein amine dehydrogenase"/>
    <property type="match status" value="4"/>
</dbReference>
<feature type="compositionally biased region" description="Low complexity" evidence="4">
    <location>
        <begin position="1273"/>
        <end position="1295"/>
    </location>
</feature>
<dbReference type="SUPFAM" id="SSF52540">
    <property type="entry name" value="P-loop containing nucleoside triphosphate hydrolases"/>
    <property type="match status" value="1"/>
</dbReference>
<feature type="compositionally biased region" description="Low complexity" evidence="4">
    <location>
        <begin position="2261"/>
        <end position="2289"/>
    </location>
</feature>
<feature type="repeat" description="WD" evidence="3">
    <location>
        <begin position="1780"/>
        <end position="1813"/>
    </location>
</feature>
<protein>
    <recommendedName>
        <fullName evidence="7">NACHT domain- and WD repeat-containing protein 1-like</fullName>
    </recommendedName>
</protein>
<evidence type="ECO:0000313" key="6">
    <source>
        <dbReference type="Proteomes" id="UP000887458"/>
    </source>
</evidence>
<dbReference type="InterPro" id="IPR027417">
    <property type="entry name" value="P-loop_NTPase"/>
</dbReference>
<evidence type="ECO:0000313" key="5">
    <source>
        <dbReference type="EMBL" id="KAH9419874.1"/>
    </source>
</evidence>
<reference evidence="5 6" key="2">
    <citation type="journal article" date="2022" name="Mol. Biol. Evol.">
        <title>Comparative Genomics Reveals Insights into the Divergent Evolution of Astigmatic Mites and Household Pest Adaptations.</title>
        <authorList>
            <person name="Xiong Q."/>
            <person name="Wan A.T."/>
            <person name="Liu X."/>
            <person name="Fung C.S."/>
            <person name="Xiao X."/>
            <person name="Malainual N."/>
            <person name="Hou J."/>
            <person name="Wang L."/>
            <person name="Wang M."/>
            <person name="Yang K.Y."/>
            <person name="Cui Y."/>
            <person name="Leung E.L."/>
            <person name="Nong W."/>
            <person name="Shin S.K."/>
            <person name="Au S.W."/>
            <person name="Jeong K.Y."/>
            <person name="Chew F.T."/>
            <person name="Hui J.H."/>
            <person name="Leung T.F."/>
            <person name="Tungtrongchitr A."/>
            <person name="Zhong N."/>
            <person name="Liu Z."/>
            <person name="Tsui S.K."/>
        </authorList>
    </citation>
    <scope>NUCLEOTIDE SEQUENCE [LARGE SCALE GENOMIC DNA]</scope>
    <source>
        <strain evidence="5">Derp</strain>
    </source>
</reference>
<dbReference type="PROSITE" id="PS50294">
    <property type="entry name" value="WD_REPEATS_REGION"/>
    <property type="match status" value="6"/>
</dbReference>
<evidence type="ECO:0000256" key="4">
    <source>
        <dbReference type="SAM" id="MobiDB-lite"/>
    </source>
</evidence>
<dbReference type="EMBL" id="NJHN03000054">
    <property type="protein sequence ID" value="KAH9419874.1"/>
    <property type="molecule type" value="Genomic_DNA"/>
</dbReference>
<accession>A0ABQ8JB96</accession>
<feature type="repeat" description="WD" evidence="3">
    <location>
        <begin position="1738"/>
        <end position="1769"/>
    </location>
</feature>
<sequence>MDQRNSSSSSSTTATMMTNVGNDNTIMMNNNNTPYPSPNELIHAILNGNICKGFPEPPSKLVKLFISSTRTDFEIERQHLHEIVLPKLERYCNSLSLDLLAIDPHWQLQSPPPILESCSIKQQNSCNNDNNGDKCSTINTTRQQQQQQHQQQPTTVTPVIYEQNSNLIDPHEFDLQLKEIEECSQQSISTFFMCLIGHKYRPIALPTVIASNDFQQIFTAAAESGLGDVNLLRSCYKENRNLQPEPHYVLLEPRRASRQYEEELEHIAKLVEYGSKVAAREGLLSNNFGIVMSAVHQQTLHALYCARQYQLGGLATSPTTMNITNRHHHHQHHYLQQQQQIHPLKSPPQRFPSSSCTNIAKKKILGSGKLGSLLTGTSTNVNINNDNSDQQQQQQSSIESPKIINKPSPPLTPTRHRLLHQVSLQQGPTQKKIQMTHRQTSVSTNYELMQQPVDRMLCFIRQLEGVNFNNASVTRFFDVTPTTMTTTNTTTTTMTTSSSDESKQQQQQQQSLNSSLPIPSNNQQQTPIRQLYAPTAQNDIQQLIEDVILGLKKGNVHYFNISWSPPPDNSIQTRTYTLPANYIERFGEAVLRTLKTSIDEHWQAMQQSIFGPIAPGSCFEYPGDIVREAHSHLSNFRRVMRSLGMAQAINHSDLGHLLHIRELLIADTHGGSGTTCVGLANTTSSTNTVTSSSRCMATTGHQSFRHQPIIVTGRSGSGKSTLLAQVFTYAPDWLAENSDRDQVIRIVRQCGQSPSSNFASELLRSLCIQTSVAYGLESHLTRSASAHELSELAICFQELIRFRNPNDCDLLIILDDLHHLQSALQSSALLGWMPWHLPSNVHFICSVALESESVLSILRSRISAENFICLDNDHRIDSSKHCQSIYSMVQSKLRDEKRTLTSIQWDFVRKKINNSDLMNNNNNQRTEQQLEALGEMTPLFANILATAVLSNWESFYTPEYLPTNVNELVTTILDDLEDCIPYQLVRRICAYLTCTKYGLREVELFQLVQETLTVQIWPAIYQQQTMKMRTTMAASSTQTTTTDTCASSDTTTTPDPYDQPRSTSSTWIILKSKMRHLLKEYFVQGQLYYQWRSSKVAKAVQERYLTEIRQIRAIHLELATAFYNSFNELYSSGKESESVREADELWYHLLYSGNKSELKTKALLNIRFLNTIVQGVSVCYLRCILDAVRSQILDWDIEQLYAMLKQSVYVVTQEPNQLPVEVLLWLVPFASMGHSQQQLSLTNLIKTTPANLTNFDSVNKQKSQNKSHTLLHPTSSLPTSVSASSSPLSSSSTPSSHLAEFIRQCYRTCVESTDRPLLYPLNIWLNLPIPPQVTMITSPWPSITRAVSTPDSQHLIVCEQCSLHFYHLPTKTVARSLEGHKSTITCLHLSTSGKWLATGSDDSSVHLWYIDAELMEINDCRLRHRFIHHSASVLCITINHMETLVISGSENGAICAVNLHNGTLITRLEHHKSMVTCIGINSGDDVLVSGSTDRTVVVWSLDSFCILNEILLMRPVLHMDISLDSTFLLLSLDDNSLQIRALTTGTGVHTLQPSLTNTVTAVVSYVRFAEDNCRCVVGYADGRLLLFDLHSARQLQTLNGHSEMISSILPQKDDHFLFTSGGNKIIIWNFYPVRRVDHTSSALAAEGLDRSIHETNLVESMAISQGLLSSLNDPFMDNLSGKDIGKDSKESGTCGSSVGGGSGSGRTSRSSSDRRKHKTSSSSSTHGSFRKKVSVSTIDNHREPITCVSVARDGQYIVTGGRDCLVKIWLSATAETHTTLDESSAPITSVDISPNSQFIVAGGEDGQIRAWSLTLSMYLSKFGEHAPNALATIKILSDNKRTLSADVQNVIRLWQVDNGILIKVIQHKSINGLFVHGGTCFSIGGKIDNCLKYWQIFEPEIEKSVSHSDTITCFTCTHSGKTLITGSQDMSLKVWETSTGKLTQVLVGHEEAISCVATAALDEMLVVSGAQDCNLIVWDMNTGTDLFTLTGHNANILGVILTPDASRALSYSEDNTLQLWDIRDNGVRLSMLDVHHNISHVYSSLTVTYLAVWLGSSSHILPIIKHHNNSSQHITVELPAVGTPVSSAAEEKSSAWLRGLIGPSSRSNASVLASRTLKREQSFDSFYFEHMLHRGQSVDDFRKIGAAGLGGVASLASPFGSREQLWTGHQDQDSNRTIDRVGSTTRSRMISKLRNIGPKNKMLKKQQSMFACFPEFTGKTVTASGQGSVQDSGLSQQVNGAIGKKLIPGSKTKIFPVIGSDRSSTTIGTSTTTTTTTTSSRTAIGSRTGSQDKNDDDMDSMLMMKSNIGQNDQFINLVKDSSICRII</sequence>
<dbReference type="PANTHER" id="PTHR19871">
    <property type="entry name" value="BETA TRANSDUCIN-RELATED PROTEIN"/>
    <property type="match status" value="1"/>
</dbReference>
<dbReference type="SUPFAM" id="SSF50998">
    <property type="entry name" value="Quinoprotein alcohol dehydrogenase-like"/>
    <property type="match status" value="2"/>
</dbReference>
<feature type="region of interest" description="Disordered" evidence="4">
    <location>
        <begin position="2261"/>
        <end position="2296"/>
    </location>
</feature>
<dbReference type="InterPro" id="IPR052752">
    <property type="entry name" value="NACHT-WD_repeat"/>
</dbReference>
<dbReference type="InterPro" id="IPR015943">
    <property type="entry name" value="WD40/YVTN_repeat-like_dom_sf"/>
</dbReference>
<feature type="region of interest" description="Disordered" evidence="4">
    <location>
        <begin position="381"/>
        <end position="412"/>
    </location>
</feature>
<feature type="compositionally biased region" description="Low complexity" evidence="4">
    <location>
        <begin position="381"/>
        <end position="397"/>
    </location>
</feature>
<reference evidence="5 6" key="1">
    <citation type="journal article" date="2018" name="J. Allergy Clin. Immunol.">
        <title>High-quality assembly of Dermatophagoides pteronyssinus genome and transcriptome reveals a wide range of novel allergens.</title>
        <authorList>
            <person name="Liu X.Y."/>
            <person name="Yang K.Y."/>
            <person name="Wang M.Q."/>
            <person name="Kwok J.S."/>
            <person name="Zeng X."/>
            <person name="Yang Z."/>
            <person name="Xiao X.J."/>
            <person name="Lau C.P."/>
            <person name="Li Y."/>
            <person name="Huang Z.M."/>
            <person name="Ba J.G."/>
            <person name="Yim A.K."/>
            <person name="Ouyang C.Y."/>
            <person name="Ngai S.M."/>
            <person name="Chan T.F."/>
            <person name="Leung E.L."/>
            <person name="Liu L."/>
            <person name="Liu Z.G."/>
            <person name="Tsui S.K."/>
        </authorList>
    </citation>
    <scope>NUCLEOTIDE SEQUENCE [LARGE SCALE GENOMIC DNA]</scope>
    <source>
        <strain evidence="5">Derp</strain>
    </source>
</reference>
<evidence type="ECO:0008006" key="7">
    <source>
        <dbReference type="Google" id="ProtNLM"/>
    </source>
</evidence>
<dbReference type="PANTHER" id="PTHR19871:SF28">
    <property type="entry name" value="AAA+ ATPASE DOMAIN-CONTAINING PROTEIN"/>
    <property type="match status" value="1"/>
</dbReference>
<feature type="repeat" description="WD" evidence="3">
    <location>
        <begin position="1468"/>
        <end position="1503"/>
    </location>
</feature>
<feature type="region of interest" description="Disordered" evidence="4">
    <location>
        <begin position="1038"/>
        <end position="1059"/>
    </location>
</feature>
<dbReference type="InterPro" id="IPR011047">
    <property type="entry name" value="Quinoprotein_ADH-like_sf"/>
</dbReference>
<dbReference type="InterPro" id="IPR001680">
    <property type="entry name" value="WD40_rpt"/>
</dbReference>
<dbReference type="CDD" id="cd00200">
    <property type="entry name" value="WD40"/>
    <property type="match status" value="1"/>
</dbReference>
<evidence type="ECO:0000256" key="1">
    <source>
        <dbReference type="ARBA" id="ARBA00022574"/>
    </source>
</evidence>
<organism evidence="5 6">
    <name type="scientific">Dermatophagoides pteronyssinus</name>
    <name type="common">European house dust mite</name>
    <dbReference type="NCBI Taxonomy" id="6956"/>
    <lineage>
        <taxon>Eukaryota</taxon>
        <taxon>Metazoa</taxon>
        <taxon>Ecdysozoa</taxon>
        <taxon>Arthropoda</taxon>
        <taxon>Chelicerata</taxon>
        <taxon>Arachnida</taxon>
        <taxon>Acari</taxon>
        <taxon>Acariformes</taxon>
        <taxon>Sarcoptiformes</taxon>
        <taxon>Astigmata</taxon>
        <taxon>Psoroptidia</taxon>
        <taxon>Analgoidea</taxon>
        <taxon>Pyroglyphidae</taxon>
        <taxon>Dermatophagoidinae</taxon>
        <taxon>Dermatophagoides</taxon>
    </lineage>
</organism>
<evidence type="ECO:0000256" key="3">
    <source>
        <dbReference type="PROSITE-ProRule" id="PRU00221"/>
    </source>
</evidence>
<feature type="region of interest" description="Disordered" evidence="4">
    <location>
        <begin position="1266"/>
        <end position="1295"/>
    </location>
</feature>